<dbReference type="SUPFAM" id="SSF82171">
    <property type="entry name" value="DPP6 N-terminal domain-like"/>
    <property type="match status" value="1"/>
</dbReference>
<dbReference type="Proteomes" id="UP001240150">
    <property type="component" value="Chromosome"/>
</dbReference>
<dbReference type="CDD" id="cd00081">
    <property type="entry name" value="Hint"/>
    <property type="match status" value="1"/>
</dbReference>
<reference evidence="6 7" key="1">
    <citation type="submission" date="2023-06" db="EMBL/GenBank/DDBJ databases">
        <authorList>
            <person name="Yushchuk O."/>
            <person name="Binda E."/>
            <person name="Ruckert-Reed C."/>
            <person name="Fedorenko V."/>
            <person name="Kalinowski J."/>
            <person name="Marinelli F."/>
        </authorList>
    </citation>
    <scope>NUCLEOTIDE SEQUENCE [LARGE SCALE GENOMIC DNA]</scope>
    <source>
        <strain evidence="6 7">NRRL 3884</strain>
    </source>
</reference>
<feature type="region of interest" description="Disordered" evidence="4">
    <location>
        <begin position="1"/>
        <end position="20"/>
    </location>
</feature>
<sequence length="3330" mass="344135">MSSRGSSAVAASPAPPKSRPTRRISTLVLLSVASVLASYVAVPSVAQAAVTVLAVTNPGSQYSGVNVATSLTMAAGGGTTPYTWAATGLPAGLTLNSSTGVVTGAPTTAATYSARLTATDATKATASVTFSWVTGTAPTVTNPGTRASVVKVAVSQSMAATGAKTPYVWSATGLPAGLTINASTGAISGTPTTAGVYTTKVTATDAAKIPGSATFTWDVAAAAPAVTSPGTQQATIGAATNLPLAATGGTAPYTWAATGLPAGLTINTTTGVVSGTPTTAATSTVAVSITDAVKRTASTSFSVVTAAAPTVANPGAQTGTAGTAASKTITASGGTTPYTWAATGLPAGLSINTTTGVISGTPTTAGSSSVTVTATDATKRAGQVTFTWTIAAALTLPNPGSQQVTVAKPATITPSAAGGTSPYTWTATGLPTGLSINTTTGVISGTPAAAGTSSVTVTVKDAAARTATATFSVIAGIAPSVTGPGTQYGTTGVAVTKTLTATGGTSPYSWAATGLPAGLSINGGTGVITGTPTTAGSAAVTVTVTDASGRTGTTTFTWAVATPLVATNPGAQNGTTGTATTLTLTATGGTSPYTWTATGLPTGLTVTSGGVISGTPAAAGTSTATLTATDAAGRTSAVSVTWTVATPLVATNPGSQNGTTGTATTLTLTATGGTSPYTWTATGLPTGLTVTSGGAVTGTPGTAGDYTVAATATDAARRTSAVTFTIAVKGPVAVINPGAQTSVLDKATTLTLVAAGGSGTYTWSAANLPGGLTLDPATGVITGTPTTAATGSVTVTATDSAGRGNAATFGWTVVTPMTVTPPADQVGLEQQSVSVAAGAAGGTGTYTWAATGLPGGLTIDPATGKITGTLTLAGSATPKITATDGAGQTATAGFRWEVLATYRSTPVMDAGSVATITADGALAGTGAATNGIALLGGFAYLNKGTQLVKVNKSSGAVTVVAGSAASTDCGNAALGTDVRFAAQLRVIGSDGRFVYVYDECGLRRVDPATGATSTVGIPQLDYNYVYVKYGTVAGKYAYLVAETGTVYRYDLTSTDAKTYPYVLSSTGYGYGANAIAADDTYLYGLRPYDNMLYRINLATGERADLARLLVSDVYAMTSVGNYLYAAYRDMSSNPARALTIVRISKTDGSKVLVAPSGTGTTALAGVVGIASDGTKLYLADRDTTGTWLRSLTSVTAPAVAAPATTPIMDAGSVSTITVNGALTGTGPDTNGIALLGGFAYLNKGTQLVKVNKTSGAVTVVAGSAASTDCGNAALGADVRFAAQLRVIGSDGRFVYVYDECGLRRVDPATGGTSTVGVPRLDFNYLSVNYGTIAGNKAYLVATNGTIYRYELTSTETGVYPYALQAEYYGASAIAADDTYLYGLRYWDNMLYRINLATGERTEFARLLVSDVYAMTSVGNYLYAAYRDTATNSPARALTIVRISKTDGSKVLVSPSGAGTTALTGVVGIASDGTKLYLADRDTTGTWLRSLTSVTAPAIAVAPTGPVMEAGAVTTVAPAGTLAGTGPATNGIALLDGYAYLNKGTQLVKVNKSSGAATVVAGAAVDANCQNDSTGDGVRFSSQFRVIGSDGRFVYVYDECGLRRVDPATGGTSTVGVPRLDFNYLSVNYGTIAGKKAYLVATNGTIYRYELTSTETGVYPYALQAEYYGASAIAADDTYLYGLRYWDNTLYRINLATSERTAVARLGSSDVRAMTLVGDYLYLAVRSGADQYAISIDRINKVTGAGDGIVGGVISGLLDGPYYDARFSQITGIASDGSYLWVADGTALRKVKKIKKPVDPGGPTLPYETAGGSNPSNAYPCSSTCYGDPVQTDTGALTEPATDLSVNDHGGAFSMTRTYSSTTAGTKSVLGYGWAWPYGMNLAQPSPSTVRVTQENGSAAAFAKQADGTYQGAPRLQATLVKNGDGTWTFTRKRELTMVFDAAGKIVRQVSRNGMTMTFSYNASSQLTTVTLGSGRALAFTYDSDGYLETVTAPSGAKVTYTRDSAGNLTTVTGPENITNRYEYDSKHLLTKYTDPRGAETVNEFDEFSRVVKQTEPMNQVWEFAYATGDVVGTSTVTITKPGKIKTIEEYVDGQLRKRTEAAGTAVAASTYWDYDQATSQPVSITGPDGTVNEFTYDAAGNTLSHTDPLHRTTPWTYDAYGDKLTEQTPDGQTSRFTYDDRGNLLTSTTPSGQVNKLAYNADNTLDSRETDEGHKTTYQYDTNGDLLKVIDPMQRPVTYGYDPDGRVRTVTNALLQVTSTTTFDDAGRTVAVVDANGGTTAYEYYPDGTQYSVTDPETNLKSYTEYDLAGRLTRTTDRAGRHTDYTYTAAGQVEKVTDPNGNTVEYTYDALGDKLTEKTAAGTTKFTYDAAGRLLTTELPSGAVTRTVYDDAGQVVKTIDAKLKETVYTYDQAGRVASVTDPDHRVTRTVYTADGRIDTVTNADGSTVRYEYYDDGGLKQVTDPDQGVTSYTYNDAGQTDSRTLPGGIVTRYTYDEAARPKDTVQNDGTTATRHYDKAGRVSDLTYDDPATAAVHYEYDKAGRRTGMADGTGTTSYQYDHDGRLTSSRNGAGNTVGYEYDAAGRLHKLTYPGGDTLTYEYDAANRMTSATDWTGKVTTFGWTADSSLDVQTTPDGVTDDLDYDRNGRISSIRITNPAANVTAFTYQYDDAGQLTTSNGPTGNQNYDYDQRGQVASVTTTSGEGATGAYTITPNGLLTALPDKTTNAYDAARRLTSTTAPSGAVSGYGYDQRGNRTSTGIAGATPTTYTYDRANRITAVTRGTTAVAYTYDGDGLRTGRTSGGTTRDFVWAAKGALPLLLDDGANRYLYGPNLTPYAQVSRTGAVTYLHTDALGSVRVITDSTGTVAGTNTYDTYGNRTLHTGTDSAIGYTGNWTDPVTSLLYLRARDYDPATGQFLTIDPNVDQTLQPYAYAENNPLQNTDPSGQCPLCVSALVGGVIGGVVSGASYAWQHRNDDNFNYTDMAKAAGKGALTGAIAGALMPGAGILAASALGLEGAAATATAWAVNAAVGAAFTWATNTIDCQPTTAMDLAIGAVTAGFGSKFRGTRTAAGGRAAERDLASGTCSFSGDTRVLMADGTTKAIEDIKPGDDVAVTDAEHGTDSTREVIHTWVHQDDLYQLVIDGQKLITTENHPFWDVTDQAWERADQLDAGDLLRTPNGGHGRVDSFDPISVAQGLAYNLTVDGIHTYYVLAGSEPVLVHNICDPFDRALYSGNRLRLNEGPVPKKALDVLNHVDTKKAAPPGYKGNRPWGNDGSRGSSILPGQNSVKYTEWDVNPKVRGQDRGGERLVTGNDGSAWYTDDHYASFYRAR</sequence>
<dbReference type="EMBL" id="CP126980">
    <property type="protein sequence ID" value="WIM95225.1"/>
    <property type="molecule type" value="Genomic_DNA"/>
</dbReference>
<dbReference type="InterPro" id="IPR016191">
    <property type="entry name" value="Ribonuclease/ribotoxin"/>
</dbReference>
<dbReference type="Pfam" id="PF00545">
    <property type="entry name" value="Ribonuclease"/>
    <property type="match status" value="1"/>
</dbReference>
<gene>
    <name evidence="6" type="ORF">ACTOB_007306</name>
</gene>
<feature type="compositionally biased region" description="Low complexity" evidence="4">
    <location>
        <begin position="1"/>
        <end position="12"/>
    </location>
</feature>
<dbReference type="PANTHER" id="PTHR32305">
    <property type="match status" value="1"/>
</dbReference>
<feature type="region of interest" description="Disordered" evidence="4">
    <location>
        <begin position="3258"/>
        <end position="3283"/>
    </location>
</feature>
<evidence type="ECO:0000259" key="5">
    <source>
        <dbReference type="SMART" id="SM00306"/>
    </source>
</evidence>
<dbReference type="InterPro" id="IPR050708">
    <property type="entry name" value="T6SS_VgrG/RHS"/>
</dbReference>
<dbReference type="SUPFAM" id="SSF51294">
    <property type="entry name" value="Hedgehog/intein (Hint) domain"/>
    <property type="match status" value="1"/>
</dbReference>
<evidence type="ECO:0000256" key="4">
    <source>
        <dbReference type="SAM" id="MobiDB-lite"/>
    </source>
</evidence>
<dbReference type="Pfam" id="PF05593">
    <property type="entry name" value="RHS_repeat"/>
    <property type="match status" value="1"/>
</dbReference>
<dbReference type="InterPro" id="IPR045351">
    <property type="entry name" value="DUF6531"/>
</dbReference>
<dbReference type="Gene3D" id="2.60.40.10">
    <property type="entry name" value="Immunoglobulins"/>
    <property type="match status" value="10"/>
</dbReference>
<keyword evidence="7" id="KW-1185">Reference proteome</keyword>
<dbReference type="InterPro" id="IPR015919">
    <property type="entry name" value="Cadherin-like_sf"/>
</dbReference>
<dbReference type="PROSITE" id="PS50817">
    <property type="entry name" value="INTEIN_N_TER"/>
    <property type="match status" value="1"/>
</dbReference>
<dbReference type="InterPro" id="IPR022385">
    <property type="entry name" value="Rhs_assc_core"/>
</dbReference>
<dbReference type="SUPFAM" id="SSF63825">
    <property type="entry name" value="YWTD domain"/>
    <property type="match status" value="1"/>
</dbReference>
<dbReference type="Pfam" id="PF25023">
    <property type="entry name" value="TEN_YD-shell"/>
    <property type="match status" value="4"/>
</dbReference>
<dbReference type="InterPro" id="IPR056823">
    <property type="entry name" value="TEN-like_YD-shell"/>
</dbReference>
<dbReference type="Gene3D" id="2.180.10.10">
    <property type="entry name" value="RHS repeat-associated core"/>
    <property type="match status" value="3"/>
</dbReference>
<name>A0ABY8WE92_9ACTN</name>
<dbReference type="SUPFAM" id="SSF53933">
    <property type="entry name" value="Microbial ribonucleases"/>
    <property type="match status" value="1"/>
</dbReference>
<dbReference type="RefSeq" id="WP_284916516.1">
    <property type="nucleotide sequence ID" value="NZ_CP126980.1"/>
</dbReference>
<dbReference type="InterPro" id="IPR006530">
    <property type="entry name" value="YD"/>
</dbReference>
<dbReference type="InterPro" id="IPR031325">
    <property type="entry name" value="RHS_repeat"/>
</dbReference>
<feature type="domain" description="Hint" evidence="5">
    <location>
        <begin position="3083"/>
        <end position="3178"/>
    </location>
</feature>
<dbReference type="Gene3D" id="3.10.450.30">
    <property type="entry name" value="Microbial ribonucleases"/>
    <property type="match status" value="1"/>
</dbReference>
<keyword evidence="1" id="KW-0540">Nuclease</keyword>
<dbReference type="Pfam" id="PF07591">
    <property type="entry name" value="PT-HINT"/>
    <property type="match status" value="1"/>
</dbReference>
<dbReference type="InterPro" id="IPR013783">
    <property type="entry name" value="Ig-like_fold"/>
</dbReference>
<keyword evidence="2" id="KW-0677">Repeat</keyword>
<dbReference type="Pfam" id="PF05345">
    <property type="entry name" value="He_PIG"/>
    <property type="match status" value="10"/>
</dbReference>
<evidence type="ECO:0000256" key="1">
    <source>
        <dbReference type="ARBA" id="ARBA00022722"/>
    </source>
</evidence>
<evidence type="ECO:0000313" key="7">
    <source>
        <dbReference type="Proteomes" id="UP001240150"/>
    </source>
</evidence>
<organism evidence="6 7">
    <name type="scientific">Actinoplanes oblitus</name>
    <dbReference type="NCBI Taxonomy" id="3040509"/>
    <lineage>
        <taxon>Bacteria</taxon>
        <taxon>Bacillati</taxon>
        <taxon>Actinomycetota</taxon>
        <taxon>Actinomycetes</taxon>
        <taxon>Micromonosporales</taxon>
        <taxon>Micromonosporaceae</taxon>
        <taxon>Actinoplanes</taxon>
    </lineage>
</organism>
<evidence type="ECO:0000313" key="6">
    <source>
        <dbReference type="EMBL" id="WIM95225.1"/>
    </source>
</evidence>
<dbReference type="Gene3D" id="2.170.16.10">
    <property type="entry name" value="Hedgehog/Intein (Hint) domain"/>
    <property type="match status" value="1"/>
</dbReference>
<protein>
    <submittedName>
        <fullName evidence="6">Ig domain-containing protein</fullName>
    </submittedName>
</protein>
<dbReference type="InterPro" id="IPR000026">
    <property type="entry name" value="N1-like"/>
</dbReference>
<dbReference type="Gene3D" id="3.90.930.1">
    <property type="match status" value="1"/>
</dbReference>
<dbReference type="SMART" id="SM00306">
    <property type="entry name" value="HintN"/>
    <property type="match status" value="1"/>
</dbReference>
<dbReference type="InterPro" id="IPR036844">
    <property type="entry name" value="Hint_dom_sf"/>
</dbReference>
<evidence type="ECO:0000256" key="2">
    <source>
        <dbReference type="ARBA" id="ARBA00022737"/>
    </source>
</evidence>
<proteinExistence type="predicted"/>
<dbReference type="PANTHER" id="PTHR32305:SF15">
    <property type="entry name" value="PROTEIN RHSA-RELATED"/>
    <property type="match status" value="1"/>
</dbReference>
<dbReference type="InterPro" id="IPR006141">
    <property type="entry name" value="Intein_N"/>
</dbReference>
<dbReference type="InterPro" id="IPR003587">
    <property type="entry name" value="Hint_dom_N"/>
</dbReference>
<dbReference type="SUPFAM" id="SSF49313">
    <property type="entry name" value="Cadherin-like"/>
    <property type="match status" value="10"/>
</dbReference>
<dbReference type="NCBIfam" id="TIGR03696">
    <property type="entry name" value="Rhs_assc_core"/>
    <property type="match status" value="1"/>
</dbReference>
<accession>A0ABY8WE92</accession>
<keyword evidence="3" id="KW-0378">Hydrolase</keyword>
<dbReference type="Pfam" id="PF20148">
    <property type="entry name" value="DUF6531"/>
    <property type="match status" value="1"/>
</dbReference>
<dbReference type="NCBIfam" id="TIGR01643">
    <property type="entry name" value="YD_repeat_2x"/>
    <property type="match status" value="13"/>
</dbReference>
<evidence type="ECO:0000256" key="3">
    <source>
        <dbReference type="ARBA" id="ARBA00022801"/>
    </source>
</evidence>